<feature type="compositionally biased region" description="Low complexity" evidence="1">
    <location>
        <begin position="169"/>
        <end position="187"/>
    </location>
</feature>
<keyword evidence="3" id="KW-1185">Reference proteome</keyword>
<evidence type="ECO:0000313" key="2">
    <source>
        <dbReference type="EMBL" id="OZJ02638.1"/>
    </source>
</evidence>
<sequence length="187" mass="21107">MLEEEDVVDVQLAHINNQKKLKSAWEDIFERYGVETISDEIDLRTNKVIVDNGHLRDLPRIEFAMPNTTDEYDEADGSYFTDSDDGVAWASDLELTWLRTPSSDALFDDTWYRPSVLNRSGNNTETIATLSARISIFDLYLSPHSYRHSYAIQERLQQGAFPSRDSQHSNISGNSLSGTLNGGPTNS</sequence>
<accession>A0A261XWD9</accession>
<gene>
    <name evidence="2" type="ORF">BZG36_04164</name>
</gene>
<feature type="region of interest" description="Disordered" evidence="1">
    <location>
        <begin position="161"/>
        <end position="187"/>
    </location>
</feature>
<dbReference type="PANTHER" id="PTHR15992">
    <property type="entry name" value="HOLLIDAY JUNCTION RECOGNITION PROTEIN"/>
    <property type="match status" value="1"/>
</dbReference>
<dbReference type="InterPro" id="IPR018465">
    <property type="entry name" value="Scm3/HJURP"/>
</dbReference>
<dbReference type="OrthoDB" id="2420608at2759"/>
<protein>
    <submittedName>
        <fullName evidence="2">Uncharacterized protein</fullName>
    </submittedName>
</protein>
<dbReference type="Proteomes" id="UP000242875">
    <property type="component" value="Unassembled WGS sequence"/>
</dbReference>
<comment type="caution">
    <text evidence="2">The sequence shown here is derived from an EMBL/GenBank/DDBJ whole genome shotgun (WGS) entry which is preliminary data.</text>
</comment>
<reference evidence="2 3" key="1">
    <citation type="journal article" date="2017" name="Mycologia">
        <title>Bifiguratus adelaidae, gen. et sp. nov., a new member of Mucoromycotina in endophytic and soil-dwelling habitats.</title>
        <authorList>
            <person name="Torres-Cruz T.J."/>
            <person name="Billingsley Tobias T.L."/>
            <person name="Almatruk M."/>
            <person name="Hesse C."/>
            <person name="Kuske C.R."/>
            <person name="Desiro A."/>
            <person name="Benucci G.M."/>
            <person name="Bonito G."/>
            <person name="Stajich J.E."/>
            <person name="Dunlap C."/>
            <person name="Arnold A.E."/>
            <person name="Porras-Alfaro A."/>
        </authorList>
    </citation>
    <scope>NUCLEOTIDE SEQUENCE [LARGE SCALE GENOMIC DNA]</scope>
    <source>
        <strain evidence="2 3">AZ0501</strain>
    </source>
</reference>
<dbReference type="InterPro" id="IPR009072">
    <property type="entry name" value="Histone-fold"/>
</dbReference>
<dbReference type="GO" id="GO:0005634">
    <property type="term" value="C:nucleus"/>
    <property type="evidence" value="ECO:0007669"/>
    <property type="project" value="InterPro"/>
</dbReference>
<dbReference type="GO" id="GO:0046982">
    <property type="term" value="F:protein heterodimerization activity"/>
    <property type="evidence" value="ECO:0007669"/>
    <property type="project" value="InterPro"/>
</dbReference>
<evidence type="ECO:0000313" key="3">
    <source>
        <dbReference type="Proteomes" id="UP000242875"/>
    </source>
</evidence>
<proteinExistence type="predicted"/>
<dbReference type="AlphaFoldDB" id="A0A261XWD9"/>
<dbReference type="Pfam" id="PF10384">
    <property type="entry name" value="Scm3"/>
    <property type="match status" value="1"/>
</dbReference>
<dbReference type="EMBL" id="MVBO01000138">
    <property type="protein sequence ID" value="OZJ02638.1"/>
    <property type="molecule type" value="Genomic_DNA"/>
</dbReference>
<dbReference type="Gene3D" id="1.10.20.10">
    <property type="entry name" value="Histone, subunit A"/>
    <property type="match status" value="1"/>
</dbReference>
<organism evidence="2 3">
    <name type="scientific">Bifiguratus adelaidae</name>
    <dbReference type="NCBI Taxonomy" id="1938954"/>
    <lineage>
        <taxon>Eukaryota</taxon>
        <taxon>Fungi</taxon>
        <taxon>Fungi incertae sedis</taxon>
        <taxon>Mucoromycota</taxon>
        <taxon>Mucoromycotina</taxon>
        <taxon>Endogonomycetes</taxon>
        <taxon>Endogonales</taxon>
        <taxon>Endogonales incertae sedis</taxon>
        <taxon>Bifiguratus</taxon>
    </lineage>
</organism>
<dbReference type="GO" id="GO:0042393">
    <property type="term" value="F:histone binding"/>
    <property type="evidence" value="ECO:0007669"/>
    <property type="project" value="InterPro"/>
</dbReference>
<dbReference type="PANTHER" id="PTHR15992:SF5">
    <property type="entry name" value="HOLLIDAY JUNCTION RECOGNITION PROTEIN"/>
    <property type="match status" value="1"/>
</dbReference>
<name>A0A261XWD9_9FUNG</name>
<evidence type="ECO:0000256" key="1">
    <source>
        <dbReference type="SAM" id="MobiDB-lite"/>
    </source>
</evidence>